<gene>
    <name evidence="1" type="ORF">HOP40_26660</name>
</gene>
<protein>
    <submittedName>
        <fullName evidence="1">Uncharacterized protein</fullName>
    </submittedName>
</protein>
<reference evidence="1 2" key="1">
    <citation type="submission" date="2020-05" db="EMBL/GenBank/DDBJ databases">
        <authorList>
            <person name="Mo P."/>
        </authorList>
    </citation>
    <scope>NUCLEOTIDE SEQUENCE [LARGE SCALE GENOMIC DNA]</scope>
    <source>
        <strain evidence="1 2">Gen01</strain>
    </source>
</reference>
<dbReference type="RefSeq" id="WP_172163496.1">
    <property type="nucleotide sequence ID" value="NZ_CP053564.1"/>
</dbReference>
<dbReference type="AlphaFoldDB" id="A0A6M6JPN7"/>
<evidence type="ECO:0000313" key="1">
    <source>
        <dbReference type="EMBL" id="QJY48917.1"/>
    </source>
</evidence>
<name>A0A6M6JPN7_9PSEU</name>
<proteinExistence type="predicted"/>
<dbReference type="EMBL" id="CP053564">
    <property type="protein sequence ID" value="QJY48917.1"/>
    <property type="molecule type" value="Genomic_DNA"/>
</dbReference>
<organism evidence="1 2">
    <name type="scientific">Pseudonocardia broussonetiae</name>
    <dbReference type="NCBI Taxonomy" id="2736640"/>
    <lineage>
        <taxon>Bacteria</taxon>
        <taxon>Bacillati</taxon>
        <taxon>Actinomycetota</taxon>
        <taxon>Actinomycetes</taxon>
        <taxon>Pseudonocardiales</taxon>
        <taxon>Pseudonocardiaceae</taxon>
        <taxon>Pseudonocardia</taxon>
    </lineage>
</organism>
<dbReference type="KEGG" id="pbro:HOP40_26660"/>
<dbReference type="Proteomes" id="UP000505377">
    <property type="component" value="Chromosome"/>
</dbReference>
<sequence length="79" mass="8652">MPTRPGPDLRERVSDTLLRVGTENALDSADLVRELSGVDPRTPGYASAAQAVAVARWVDSAVLWLSWRLRPRTITVPTP</sequence>
<accession>A0A6M6JPN7</accession>
<keyword evidence="2" id="KW-1185">Reference proteome</keyword>
<evidence type="ECO:0000313" key="2">
    <source>
        <dbReference type="Proteomes" id="UP000505377"/>
    </source>
</evidence>